<keyword evidence="1" id="KW-0732">Signal</keyword>
<organism evidence="3 4">
    <name type="scientific">Profundicola chukchiensis</name>
    <dbReference type="NCBI Taxonomy" id="2961959"/>
    <lineage>
        <taxon>Bacteria</taxon>
        <taxon>Pseudomonadati</taxon>
        <taxon>Bacteroidota</taxon>
        <taxon>Flavobacteriia</taxon>
        <taxon>Flavobacteriales</taxon>
        <taxon>Weeksellaceae</taxon>
        <taxon>Profundicola</taxon>
    </lineage>
</organism>
<evidence type="ECO:0000313" key="4">
    <source>
        <dbReference type="Proteomes" id="UP001152599"/>
    </source>
</evidence>
<proteinExistence type="predicted"/>
<dbReference type="AlphaFoldDB" id="A0A9X4MZL0"/>
<dbReference type="RefSeq" id="WP_304420933.1">
    <property type="nucleotide sequence ID" value="NZ_JANCMU010000005.1"/>
</dbReference>
<dbReference type="Pfam" id="PF13145">
    <property type="entry name" value="Rotamase_2"/>
    <property type="match status" value="1"/>
</dbReference>
<keyword evidence="3" id="KW-0413">Isomerase</keyword>
<evidence type="ECO:0000256" key="1">
    <source>
        <dbReference type="SAM" id="SignalP"/>
    </source>
</evidence>
<feature type="domain" description="PpiC" evidence="2">
    <location>
        <begin position="220"/>
        <end position="297"/>
    </location>
</feature>
<feature type="chain" id="PRO_5040792978" evidence="1">
    <location>
        <begin position="19"/>
        <end position="613"/>
    </location>
</feature>
<dbReference type="Proteomes" id="UP001152599">
    <property type="component" value="Unassembled WGS sequence"/>
</dbReference>
<dbReference type="InterPro" id="IPR046357">
    <property type="entry name" value="PPIase_dom_sf"/>
</dbReference>
<protein>
    <submittedName>
        <fullName evidence="3">Peptidylprolyl isomerase</fullName>
    </submittedName>
</protein>
<dbReference type="SUPFAM" id="SSF54534">
    <property type="entry name" value="FKBP-like"/>
    <property type="match status" value="1"/>
</dbReference>
<comment type="caution">
    <text evidence="3">The sequence shown here is derived from an EMBL/GenBank/DDBJ whole genome shotgun (WGS) entry which is preliminary data.</text>
</comment>
<reference evidence="3" key="1">
    <citation type="submission" date="2022-07" db="EMBL/GenBank/DDBJ databases">
        <title>Description and genome-wide analysis of Profundicola chukchiensis gen. nov., sp. nov., marine bacteria isolated from bottom sediments of the Chukchi Sea.</title>
        <authorList>
            <person name="Romanenko L."/>
            <person name="Otstavnykh N."/>
            <person name="Kurilenko V."/>
            <person name="Eremeev V."/>
            <person name="Velansky P."/>
            <person name="Mikhailov V."/>
            <person name="Isaeva M."/>
        </authorList>
    </citation>
    <scope>NUCLEOTIDE SEQUENCE</scope>
    <source>
        <strain evidence="3">KMM 9713</strain>
    </source>
</reference>
<name>A0A9X4MZL0_9FLAO</name>
<dbReference type="EMBL" id="JANCMU010000005">
    <property type="protein sequence ID" value="MDG4946555.1"/>
    <property type="molecule type" value="Genomic_DNA"/>
</dbReference>
<dbReference type="GO" id="GO:0003755">
    <property type="term" value="F:peptidyl-prolyl cis-trans isomerase activity"/>
    <property type="evidence" value="ECO:0007669"/>
    <property type="project" value="InterPro"/>
</dbReference>
<dbReference type="Gene3D" id="3.10.50.40">
    <property type="match status" value="1"/>
</dbReference>
<sequence>MKSYLISSLLLTSIFSLGQDSFIIVNEDSISTKEFKTAYHNNIEIEGIDKAVDTYINFKLLQQEAEKTKVDTTAAFARIYAQSIQPKRDKYLYNEEVKNKLVNEIWTNLQTDRKVEIFALGVANPFDLEAKKERSLLAKDLYQQVCKNQPATQRVIEFRKTLPENKVWLRPMKSSAEIERVVYKTPVGACSEIQNSENGFFFVKVLEERPSTGIIGLDFIFNLDKTKLHQASEELKNDAKWEDVVSKYNISKANTGYINKPRWDVDIPTEFLNQIKNLEEGAITEPFEAKDGYYIIKFYKQEKFENKDNWTDWIENNIPQSSYSMDYVQYVENHANKVVEVIEDPSAQNELIKALGKDFFSKDKEIEFKANKKIWSTDKMSFSQQDLLREIKLSKQFLGKDTNFDEFLAYSLPKYKTQFKLNNYITHLEKYESDFAEASDLLKQAIKVNHLIEYEIYDKAVHDSIGLQKYLNDHIEDYIWPTRYALEIYRYKNPEDAKVLTKMLKRKKSSEEILKFFEGKKDDKGALAVVLTRGNFAIDGADTPKNFNPKKKIQSLTYRNGPSIVRLVSKLESRPKTIEEASRQLKEAYKSYYYEETLKNLKKNATISLPSTL</sequence>
<accession>A0A9X4MZL0</accession>
<feature type="signal peptide" evidence="1">
    <location>
        <begin position="1"/>
        <end position="18"/>
    </location>
</feature>
<evidence type="ECO:0000259" key="2">
    <source>
        <dbReference type="Pfam" id="PF13145"/>
    </source>
</evidence>
<keyword evidence="4" id="KW-1185">Reference proteome</keyword>
<dbReference type="InterPro" id="IPR000297">
    <property type="entry name" value="PPIase_PpiC"/>
</dbReference>
<gene>
    <name evidence="3" type="ORF">NMK71_09025</name>
</gene>
<evidence type="ECO:0000313" key="3">
    <source>
        <dbReference type="EMBL" id="MDG4946555.1"/>
    </source>
</evidence>